<evidence type="ECO:0000256" key="2">
    <source>
        <dbReference type="ARBA" id="ARBA00022737"/>
    </source>
</evidence>
<dbReference type="InterPro" id="IPR036236">
    <property type="entry name" value="Znf_C2H2_sf"/>
</dbReference>
<dbReference type="AlphaFoldDB" id="A0A072PKK2"/>
<dbReference type="FunFam" id="3.30.160.60:FF:000072">
    <property type="entry name" value="zinc finger protein 143 isoform X1"/>
    <property type="match status" value="1"/>
</dbReference>
<dbReference type="VEuPathDB" id="FungiDB:A1O9_07636"/>
<dbReference type="GO" id="GO:0000981">
    <property type="term" value="F:DNA-binding transcription factor activity, RNA polymerase II-specific"/>
    <property type="evidence" value="ECO:0007669"/>
    <property type="project" value="UniProtKB-ARBA"/>
</dbReference>
<evidence type="ECO:0000256" key="4">
    <source>
        <dbReference type="ARBA" id="ARBA00022833"/>
    </source>
</evidence>
<evidence type="ECO:0000256" key="3">
    <source>
        <dbReference type="ARBA" id="ARBA00022771"/>
    </source>
</evidence>
<dbReference type="Proteomes" id="UP000027920">
    <property type="component" value="Unassembled WGS sequence"/>
</dbReference>
<dbReference type="SMART" id="SM00355">
    <property type="entry name" value="ZnF_C2H2"/>
    <property type="match status" value="2"/>
</dbReference>
<dbReference type="OrthoDB" id="3561125at2759"/>
<reference evidence="7 8" key="1">
    <citation type="submission" date="2013-03" db="EMBL/GenBank/DDBJ databases">
        <title>The Genome Sequence of Exophiala aquamarina CBS 119918.</title>
        <authorList>
            <consortium name="The Broad Institute Genomics Platform"/>
            <person name="Cuomo C."/>
            <person name="de Hoog S."/>
            <person name="Gorbushina A."/>
            <person name="Walker B."/>
            <person name="Young S.K."/>
            <person name="Zeng Q."/>
            <person name="Gargeya S."/>
            <person name="Fitzgerald M."/>
            <person name="Haas B."/>
            <person name="Abouelleil A."/>
            <person name="Allen A.W."/>
            <person name="Alvarado L."/>
            <person name="Arachchi H.M."/>
            <person name="Berlin A.M."/>
            <person name="Chapman S.B."/>
            <person name="Gainer-Dewar J."/>
            <person name="Goldberg J."/>
            <person name="Griggs A."/>
            <person name="Gujja S."/>
            <person name="Hansen M."/>
            <person name="Howarth C."/>
            <person name="Imamovic A."/>
            <person name="Ireland A."/>
            <person name="Larimer J."/>
            <person name="McCowan C."/>
            <person name="Murphy C."/>
            <person name="Pearson M."/>
            <person name="Poon T.W."/>
            <person name="Priest M."/>
            <person name="Roberts A."/>
            <person name="Saif S."/>
            <person name="Shea T."/>
            <person name="Sisk P."/>
            <person name="Sykes S."/>
            <person name="Wortman J."/>
            <person name="Nusbaum C."/>
            <person name="Birren B."/>
        </authorList>
    </citation>
    <scope>NUCLEOTIDE SEQUENCE [LARGE SCALE GENOMIC DNA]</scope>
    <source>
        <strain evidence="7 8">CBS 119918</strain>
    </source>
</reference>
<dbReference type="GO" id="GO:0008270">
    <property type="term" value="F:zinc ion binding"/>
    <property type="evidence" value="ECO:0007669"/>
    <property type="project" value="UniProtKB-KW"/>
</dbReference>
<accession>A0A072PKK2</accession>
<evidence type="ECO:0000313" key="7">
    <source>
        <dbReference type="EMBL" id="KEF56055.1"/>
    </source>
</evidence>
<dbReference type="PROSITE" id="PS50157">
    <property type="entry name" value="ZINC_FINGER_C2H2_2"/>
    <property type="match status" value="1"/>
</dbReference>
<dbReference type="Gene3D" id="3.30.160.60">
    <property type="entry name" value="Classic Zinc Finger"/>
    <property type="match status" value="1"/>
</dbReference>
<dbReference type="SUPFAM" id="SSF57667">
    <property type="entry name" value="beta-beta-alpha zinc fingers"/>
    <property type="match status" value="1"/>
</dbReference>
<dbReference type="GeneID" id="25282549"/>
<evidence type="ECO:0000259" key="6">
    <source>
        <dbReference type="PROSITE" id="PS50157"/>
    </source>
</evidence>
<dbReference type="PROSITE" id="PS00028">
    <property type="entry name" value="ZINC_FINGER_C2H2_1"/>
    <property type="match status" value="1"/>
</dbReference>
<dbReference type="GO" id="GO:0000978">
    <property type="term" value="F:RNA polymerase II cis-regulatory region sequence-specific DNA binding"/>
    <property type="evidence" value="ECO:0007669"/>
    <property type="project" value="UniProtKB-ARBA"/>
</dbReference>
<organism evidence="7 8">
    <name type="scientific">Exophiala aquamarina CBS 119918</name>
    <dbReference type="NCBI Taxonomy" id="1182545"/>
    <lineage>
        <taxon>Eukaryota</taxon>
        <taxon>Fungi</taxon>
        <taxon>Dikarya</taxon>
        <taxon>Ascomycota</taxon>
        <taxon>Pezizomycotina</taxon>
        <taxon>Eurotiomycetes</taxon>
        <taxon>Chaetothyriomycetidae</taxon>
        <taxon>Chaetothyriales</taxon>
        <taxon>Herpotrichiellaceae</taxon>
        <taxon>Exophiala</taxon>
    </lineage>
</organism>
<proteinExistence type="predicted"/>
<dbReference type="HOGENOM" id="CLU_1229942_0_0_1"/>
<dbReference type="STRING" id="1182545.A0A072PKK2"/>
<gene>
    <name evidence="7" type="ORF">A1O9_07636</name>
</gene>
<keyword evidence="2" id="KW-0677">Repeat</keyword>
<name>A0A072PKK2_9EURO</name>
<dbReference type="EMBL" id="AMGV01000006">
    <property type="protein sequence ID" value="KEF56055.1"/>
    <property type="molecule type" value="Genomic_DNA"/>
</dbReference>
<keyword evidence="4" id="KW-0862">Zinc</keyword>
<keyword evidence="1" id="KW-0479">Metal-binding</keyword>
<sequence>MARQQGKRFYCAWIGCTKSYTTKASLAEHTRKHTGELLRCPEIGCKWRGSITAKTLSDHRKTAHQTLETNALVCQWRGCRHKSLPKNMRRHENKCRLKPLSWGLVLQKDLPAGVRVNEFQFDAGLIDIEPQQIADPLPDASNTGINTVAMAIQTPPEQQVLQAVLRDGVVNTMESNLDSTDPSSTGLLRLDLGPMSISSEWSSSDRSFGDYFNRVIAQEPLFYTI</sequence>
<evidence type="ECO:0000256" key="1">
    <source>
        <dbReference type="ARBA" id="ARBA00022723"/>
    </source>
</evidence>
<dbReference type="RefSeq" id="XP_013258645.1">
    <property type="nucleotide sequence ID" value="XM_013403191.1"/>
</dbReference>
<comment type="caution">
    <text evidence="7">The sequence shown here is derived from an EMBL/GenBank/DDBJ whole genome shotgun (WGS) entry which is preliminary data.</text>
</comment>
<feature type="domain" description="C2H2-type" evidence="6">
    <location>
        <begin position="9"/>
        <end position="38"/>
    </location>
</feature>
<keyword evidence="8" id="KW-1185">Reference proteome</keyword>
<evidence type="ECO:0000313" key="8">
    <source>
        <dbReference type="Proteomes" id="UP000027920"/>
    </source>
</evidence>
<evidence type="ECO:0000256" key="5">
    <source>
        <dbReference type="PROSITE-ProRule" id="PRU00042"/>
    </source>
</evidence>
<keyword evidence="3 5" id="KW-0863">Zinc-finger</keyword>
<dbReference type="InterPro" id="IPR013087">
    <property type="entry name" value="Znf_C2H2_type"/>
</dbReference>
<protein>
    <recommendedName>
        <fullName evidence="6">C2H2-type domain-containing protein</fullName>
    </recommendedName>
</protein>